<name>A0ABP9ESX9_9PSEU</name>
<feature type="region of interest" description="Disordered" evidence="1">
    <location>
        <begin position="113"/>
        <end position="156"/>
    </location>
</feature>
<evidence type="ECO:0000256" key="1">
    <source>
        <dbReference type="SAM" id="MobiDB-lite"/>
    </source>
</evidence>
<dbReference type="EMBL" id="BAABHQ010000009">
    <property type="protein sequence ID" value="GAA4880234.1"/>
    <property type="molecule type" value="Genomic_DNA"/>
</dbReference>
<keyword evidence="2" id="KW-1133">Transmembrane helix</keyword>
<proteinExistence type="predicted"/>
<evidence type="ECO:0000313" key="3">
    <source>
        <dbReference type="EMBL" id="GAA4880234.1"/>
    </source>
</evidence>
<keyword evidence="4" id="KW-1185">Reference proteome</keyword>
<dbReference type="Proteomes" id="UP001500457">
    <property type="component" value="Unassembled WGS sequence"/>
</dbReference>
<protein>
    <submittedName>
        <fullName evidence="3">Uncharacterized protein</fullName>
    </submittedName>
</protein>
<keyword evidence="2" id="KW-0472">Membrane</keyword>
<gene>
    <name evidence="3" type="ORF">GCM10023203_33950</name>
</gene>
<evidence type="ECO:0000313" key="4">
    <source>
        <dbReference type="Proteomes" id="UP001500457"/>
    </source>
</evidence>
<keyword evidence="2" id="KW-0812">Transmembrane</keyword>
<feature type="transmembrane region" description="Helical" evidence="2">
    <location>
        <begin position="78"/>
        <end position="99"/>
    </location>
</feature>
<sequence>MRFPSSVSRLESTVAGPWRATDTAGRQVIARRHRLTRRCPGSLIAVGRCAAVEGAAAHRPGACLIVSPTPRRRAFSTLWGLLVVAVLLGVNLTPAPAYVSRWRLVLVDDRGTPSRGRNLRRRVAPDGVTSGGIVRPPQASTGAVRGGLERPGATSS</sequence>
<evidence type="ECO:0000256" key="2">
    <source>
        <dbReference type="SAM" id="Phobius"/>
    </source>
</evidence>
<accession>A0ABP9ESX9</accession>
<comment type="caution">
    <text evidence="3">The sequence shown here is derived from an EMBL/GenBank/DDBJ whole genome shotgun (WGS) entry which is preliminary data.</text>
</comment>
<reference evidence="4" key="1">
    <citation type="journal article" date="2019" name="Int. J. Syst. Evol. Microbiol.">
        <title>The Global Catalogue of Microorganisms (GCM) 10K type strain sequencing project: providing services to taxonomists for standard genome sequencing and annotation.</title>
        <authorList>
            <consortium name="The Broad Institute Genomics Platform"/>
            <consortium name="The Broad Institute Genome Sequencing Center for Infectious Disease"/>
            <person name="Wu L."/>
            <person name="Ma J."/>
        </authorList>
    </citation>
    <scope>NUCLEOTIDE SEQUENCE [LARGE SCALE GENOMIC DNA]</scope>
    <source>
        <strain evidence="4">JCM 17983</strain>
    </source>
</reference>
<organism evidence="3 4">
    <name type="scientific">Actinomycetospora straminea</name>
    <dbReference type="NCBI Taxonomy" id="663607"/>
    <lineage>
        <taxon>Bacteria</taxon>
        <taxon>Bacillati</taxon>
        <taxon>Actinomycetota</taxon>
        <taxon>Actinomycetes</taxon>
        <taxon>Pseudonocardiales</taxon>
        <taxon>Pseudonocardiaceae</taxon>
        <taxon>Actinomycetospora</taxon>
    </lineage>
</organism>